<dbReference type="PANTHER" id="PTHR43584">
    <property type="entry name" value="NUCLEOTIDYL TRANSFERASE"/>
    <property type="match status" value="1"/>
</dbReference>
<feature type="domain" description="Nucleotidyl transferase" evidence="3">
    <location>
        <begin position="2"/>
        <end position="220"/>
    </location>
</feature>
<evidence type="ECO:0000259" key="3">
    <source>
        <dbReference type="Pfam" id="PF00483"/>
    </source>
</evidence>
<dbReference type="Gene3D" id="3.90.550.10">
    <property type="entry name" value="Spore Coat Polysaccharide Biosynthesis Protein SpsA, Chain A"/>
    <property type="match status" value="1"/>
</dbReference>
<evidence type="ECO:0000256" key="2">
    <source>
        <dbReference type="ARBA" id="ARBA00022695"/>
    </source>
</evidence>
<accession>A0ABR5SGD7</accession>
<dbReference type="GO" id="GO:0008879">
    <property type="term" value="F:glucose-1-phosphate thymidylyltransferase activity"/>
    <property type="evidence" value="ECO:0007669"/>
    <property type="project" value="UniProtKB-EC"/>
</dbReference>
<sequence>MKALVLAGGRGNRINELSSARNKCMISIGGRPVLDYALERAVSAEVVEIVLVVGYKAEEIINTVGNKYKDTPVKYVIQWEQKGLVHAMECAKDTIAGSDFILFLGDELMVNPRHRQMIEEFNQAGVFALCGVLWVEDTELIKRTYTMIKDESGRIYRLVEKPRNPLNNFMGTGSCVFKNEIFDYAAVTPIHHQRKEKELPDLIQCAIDDGKTVKSFVVCDKYANINSFIDLSEAEGFLK</sequence>
<keyword evidence="1 4" id="KW-0808">Transferase</keyword>
<dbReference type="EMBL" id="LNQR01000039">
    <property type="protein sequence ID" value="KWT89410.1"/>
    <property type="molecule type" value="Genomic_DNA"/>
</dbReference>
<evidence type="ECO:0000313" key="4">
    <source>
        <dbReference type="EMBL" id="KWT89410.1"/>
    </source>
</evidence>
<dbReference type="InterPro" id="IPR005835">
    <property type="entry name" value="NTP_transferase_dom"/>
</dbReference>
<keyword evidence="2 4" id="KW-0548">Nucleotidyltransferase</keyword>
<protein>
    <submittedName>
        <fullName evidence="4">Nucleotidyl transferase</fullName>
        <ecNumber evidence="4">2.7.7.24</ecNumber>
    </submittedName>
</protein>
<gene>
    <name evidence="4" type="ORF">ASN18_1228</name>
</gene>
<dbReference type="InterPro" id="IPR029044">
    <property type="entry name" value="Nucleotide-diphossugar_trans"/>
</dbReference>
<dbReference type="InterPro" id="IPR050065">
    <property type="entry name" value="GlmU-like"/>
</dbReference>
<dbReference type="PANTHER" id="PTHR43584:SF8">
    <property type="entry name" value="N-ACETYLMURAMATE ALPHA-1-PHOSPHATE URIDYLYLTRANSFERASE"/>
    <property type="match status" value="1"/>
</dbReference>
<proteinExistence type="predicted"/>
<evidence type="ECO:0000313" key="5">
    <source>
        <dbReference type="Proteomes" id="UP000060487"/>
    </source>
</evidence>
<evidence type="ECO:0000256" key="1">
    <source>
        <dbReference type="ARBA" id="ARBA00022679"/>
    </source>
</evidence>
<comment type="caution">
    <text evidence="4">The sequence shown here is derived from an EMBL/GenBank/DDBJ whole genome shotgun (WGS) entry which is preliminary data.</text>
</comment>
<name>A0ABR5SGD7_9BACT</name>
<keyword evidence="5" id="KW-1185">Reference proteome</keyword>
<reference evidence="4 5" key="1">
    <citation type="submission" date="2015-11" db="EMBL/GenBank/DDBJ databases">
        <authorList>
            <person name="Lin W."/>
        </authorList>
    </citation>
    <scope>NUCLEOTIDE SEQUENCE [LARGE SCALE GENOMIC DNA]</scope>
    <source>
        <strain evidence="4 5">HCH-1</strain>
    </source>
</reference>
<dbReference type="RefSeq" id="WP_085051870.1">
    <property type="nucleotide sequence ID" value="NZ_LNQR01000039.1"/>
</dbReference>
<dbReference type="Pfam" id="PF00483">
    <property type="entry name" value="NTP_transferase"/>
    <property type="match status" value="1"/>
</dbReference>
<organism evidence="4 5">
    <name type="scientific">Candidatus Magnetominusculus xianensis</name>
    <dbReference type="NCBI Taxonomy" id="1748249"/>
    <lineage>
        <taxon>Bacteria</taxon>
        <taxon>Pseudomonadati</taxon>
        <taxon>Nitrospirota</taxon>
        <taxon>Nitrospiria</taxon>
        <taxon>Nitrospirales</taxon>
        <taxon>Nitrospiraceae</taxon>
        <taxon>Candidatus Magnetominusculus</taxon>
    </lineage>
</organism>
<dbReference type="SUPFAM" id="SSF53448">
    <property type="entry name" value="Nucleotide-diphospho-sugar transferases"/>
    <property type="match status" value="1"/>
</dbReference>
<dbReference type="Proteomes" id="UP000060487">
    <property type="component" value="Unassembled WGS sequence"/>
</dbReference>
<dbReference type="EC" id="2.7.7.24" evidence="4"/>